<accession>A0A0F9FJ71</accession>
<comment type="caution">
    <text evidence="1">The sequence shown here is derived from an EMBL/GenBank/DDBJ whole genome shotgun (WGS) entry which is preliminary data.</text>
</comment>
<name>A0A0F9FJ71_9ZZZZ</name>
<reference evidence="1" key="1">
    <citation type="journal article" date="2015" name="Nature">
        <title>Complex archaea that bridge the gap between prokaryotes and eukaryotes.</title>
        <authorList>
            <person name="Spang A."/>
            <person name="Saw J.H."/>
            <person name="Jorgensen S.L."/>
            <person name="Zaremba-Niedzwiedzka K."/>
            <person name="Martijn J."/>
            <person name="Lind A.E."/>
            <person name="van Eijk R."/>
            <person name="Schleper C."/>
            <person name="Guy L."/>
            <person name="Ettema T.J."/>
        </authorList>
    </citation>
    <scope>NUCLEOTIDE SEQUENCE</scope>
</reference>
<proteinExistence type="predicted"/>
<gene>
    <name evidence="1" type="ORF">LCGC14_1944700</name>
</gene>
<organism evidence="1">
    <name type="scientific">marine sediment metagenome</name>
    <dbReference type="NCBI Taxonomy" id="412755"/>
    <lineage>
        <taxon>unclassified sequences</taxon>
        <taxon>metagenomes</taxon>
        <taxon>ecological metagenomes</taxon>
    </lineage>
</organism>
<evidence type="ECO:0000313" key="1">
    <source>
        <dbReference type="EMBL" id="KKL86434.1"/>
    </source>
</evidence>
<sequence>MYESIEEALEDLEKILEYVEDINFHEEYHVALEFGHQF</sequence>
<dbReference type="AlphaFoldDB" id="A0A0F9FJ71"/>
<dbReference type="EMBL" id="LAZR01021118">
    <property type="protein sequence ID" value="KKL86434.1"/>
    <property type="molecule type" value="Genomic_DNA"/>
</dbReference>
<feature type="non-terminal residue" evidence="1">
    <location>
        <position position="38"/>
    </location>
</feature>
<protein>
    <submittedName>
        <fullName evidence="1">Uncharacterized protein</fullName>
    </submittedName>
</protein>